<dbReference type="Gene3D" id="3.90.1150.50">
    <property type="entry name" value="Transcription-repair-coupling factor, D7 domain"/>
    <property type="match status" value="1"/>
</dbReference>
<dbReference type="InterPro" id="IPR027417">
    <property type="entry name" value="P-loop_NTPase"/>
</dbReference>
<evidence type="ECO:0000259" key="15">
    <source>
        <dbReference type="PROSITE" id="PS51194"/>
    </source>
</evidence>
<evidence type="ECO:0000256" key="13">
    <source>
        <dbReference type="HAMAP-Rule" id="MF_00969"/>
    </source>
</evidence>
<keyword evidence="9 13" id="KW-0234">DNA repair</keyword>
<evidence type="ECO:0000256" key="7">
    <source>
        <dbReference type="ARBA" id="ARBA00022840"/>
    </source>
</evidence>
<dbReference type="GO" id="GO:0000716">
    <property type="term" value="P:transcription-coupled nucleotide-excision repair, DNA damage recognition"/>
    <property type="evidence" value="ECO:0007669"/>
    <property type="project" value="UniProtKB-UniRule"/>
</dbReference>
<evidence type="ECO:0000256" key="6">
    <source>
        <dbReference type="ARBA" id="ARBA00022806"/>
    </source>
</evidence>
<dbReference type="NCBIfam" id="TIGR00580">
    <property type="entry name" value="mfd"/>
    <property type="match status" value="1"/>
</dbReference>
<name>D2MMW5_9FIRM</name>
<dbReference type="InterPro" id="IPR001650">
    <property type="entry name" value="Helicase_C-like"/>
</dbReference>
<comment type="caution">
    <text evidence="16">The sequence shown here is derived from an EMBL/GenBank/DDBJ whole genome shotgun (WGS) entry which is preliminary data.</text>
</comment>
<comment type="function">
    <text evidence="13">Couples transcription and DNA repair by recognizing RNA polymerase (RNAP) stalled at DNA lesions. Mediates ATP-dependent release of RNAP and its truncated transcript from the DNA, and recruitment of nucleotide excision repair machinery to the damaged site.</text>
</comment>
<dbReference type="SMART" id="SM00490">
    <property type="entry name" value="HELICc"/>
    <property type="match status" value="1"/>
</dbReference>
<dbReference type="HAMAP" id="MF_00969">
    <property type="entry name" value="TRCF"/>
    <property type="match status" value="1"/>
</dbReference>
<dbReference type="Pfam" id="PF00271">
    <property type="entry name" value="Helicase_C"/>
    <property type="match status" value="1"/>
</dbReference>
<keyword evidence="5 13" id="KW-0378">Hydrolase</keyword>
<dbReference type="AlphaFoldDB" id="D2MMW5"/>
<dbReference type="InterPro" id="IPR003711">
    <property type="entry name" value="CarD-like/TRCF_RID"/>
</dbReference>
<accession>D2MMW5</accession>
<dbReference type="SUPFAM" id="SSF143517">
    <property type="entry name" value="TRCF domain-like"/>
    <property type="match status" value="1"/>
</dbReference>
<dbReference type="CDD" id="cd17991">
    <property type="entry name" value="DEXHc_TRCF"/>
    <property type="match status" value="1"/>
</dbReference>
<dbReference type="Pfam" id="PF02559">
    <property type="entry name" value="CarD_TRCF_RID"/>
    <property type="match status" value="1"/>
</dbReference>
<dbReference type="InterPro" id="IPR005118">
    <property type="entry name" value="TRCF_C"/>
</dbReference>
<dbReference type="InterPro" id="IPR041471">
    <property type="entry name" value="UvrB_inter"/>
</dbReference>
<evidence type="ECO:0000256" key="1">
    <source>
        <dbReference type="ARBA" id="ARBA00004496"/>
    </source>
</evidence>
<sequence>MVSIPHWLFQITKENKALEQIQKKKSPIAISSTIQEALLMALSYQQKPRPMIVLKSNLYLAQQFYERLTSFLSEKECSLFGTDESLRVEAIASSPELSAQQVDTLFSLQKHPNQIVVTCPSAYLRFLPLPSQFKEASIHLKINEEWSIKVLKEKLLASGYHQQAHVDQPLSFAIRGGIVDVYSINYDHPIRLEFFDTQIESIRFFDENIQRTIGTIEEVEIVPASIVFFSFNQIGDIRKGIQQDLERNPNVFLQDELMTTIQAMEAHLFDKSMYPYYAFVPNMAGLWDYMEDAELFISDEILVNDAIKRLKEDTISYIQEMAQENKLLPRFDLWHDLERSMPASRCYYGDSYGDPVSHIEEVYLPNELLEKRIQIAQKQRVTVFVLNKKEIQRIREILDHEKIEYRFLKEKEEIEKEALYLYEADWSQGFFLADQEVAVYTARELFEVHHRKGRYENKFRNAEIIHAYQELEPKDYVVHANYGVGQYMGIETKEINHIKRDFLRIIYKANSELLVPLEQFRLVRKFVSREGIVPKLNKLGSGDWEKTKTKLQKNVEEVATRLLNLYSSREQHIGYAFSKDTEETKKFEDAFPYDLTEDQKKAMVEIKKDMESSKPMDRLLCGDVGFGKTEVSIRASFKAVIDHKQVVVLCPTTILAEQHFSTFKNRYKDFAVRIEVLDRFVQKDKQQEILEDLEKGNVDILIGTHRVLSKDVHFKDLGLLVIDEEHRFGVEHKEKIKELRNGVDVLALSATPIPRTLQMSLIGVRSLSQLETPPLNRYSVQTYVVEKNQALIVDAIQKELSRKGQVFYLYNNIEFIYNRARTLQKELPDARIGVVHGKLGRDEIEDIMWRFNHQEIDILVTTTIIENGIDIPNVNTILIEDAQNFGLSQIYQMKGRVGRSNRLAYAYLLIPNRKQLSEVAQKRLQAVKEFAKLGSGYKVAMRDLTIRGAGDLLGSSQSGFIDTVGIDFYIEMLEAAIEAKRNHQPIQKKEPKVKNNIQVSSYIPTGFAADDFDKLDLYQRIDALCHQQELEDYKLEIKDQYGRLPKEVEMIFDKKALDIALSENHVQHYLQTDKATEITFSPLFSQSVDGIRLFSLYSDLSKDIQLKYLNRSITVMIPNNESLKIGTQAIYLAKEAIRHESG</sequence>
<evidence type="ECO:0000313" key="17">
    <source>
        <dbReference type="Proteomes" id="UP000005017"/>
    </source>
</evidence>
<proteinExistence type="inferred from homology"/>
<dbReference type="Gene3D" id="3.30.2060.10">
    <property type="entry name" value="Penicillin-binding protein 1b domain"/>
    <property type="match status" value="1"/>
</dbReference>
<evidence type="ECO:0000256" key="3">
    <source>
        <dbReference type="ARBA" id="ARBA00022741"/>
    </source>
</evidence>
<dbReference type="GO" id="GO:0005524">
    <property type="term" value="F:ATP binding"/>
    <property type="evidence" value="ECO:0007669"/>
    <property type="project" value="UniProtKB-UniRule"/>
</dbReference>
<organism evidence="16 17">
    <name type="scientific">Bulleidia extructa W1219</name>
    <dbReference type="NCBI Taxonomy" id="679192"/>
    <lineage>
        <taxon>Bacteria</taxon>
        <taxon>Bacillati</taxon>
        <taxon>Bacillota</taxon>
        <taxon>Erysipelotrichia</taxon>
        <taxon>Erysipelotrichales</taxon>
        <taxon>Erysipelotrichaceae</taxon>
        <taxon>Bulleidia</taxon>
    </lineage>
</organism>
<dbReference type="EMBL" id="ADFR01000002">
    <property type="protein sequence ID" value="EFC06391.1"/>
    <property type="molecule type" value="Genomic_DNA"/>
</dbReference>
<protein>
    <recommendedName>
        <fullName evidence="12 13">Transcription-repair-coupling factor</fullName>
        <shortName evidence="13">TRCF</shortName>
        <ecNumber evidence="13">3.6.4.-</ecNumber>
    </recommendedName>
</protein>
<dbReference type="RefSeq" id="WP_006626736.1">
    <property type="nucleotide sequence ID" value="NZ_ADFR01000002.1"/>
</dbReference>
<evidence type="ECO:0000256" key="2">
    <source>
        <dbReference type="ARBA" id="ARBA00022490"/>
    </source>
</evidence>
<dbReference type="PANTHER" id="PTHR47964:SF1">
    <property type="entry name" value="ATP-DEPENDENT DNA HELICASE HOMOLOG RECG, CHLOROPLASTIC"/>
    <property type="match status" value="1"/>
</dbReference>
<dbReference type="SUPFAM" id="SSF141259">
    <property type="entry name" value="CarD-like"/>
    <property type="match status" value="1"/>
</dbReference>
<keyword evidence="4 13" id="KW-0227">DNA damage</keyword>
<feature type="domain" description="Helicase C-terminal" evidence="15">
    <location>
        <begin position="791"/>
        <end position="945"/>
    </location>
</feature>
<dbReference type="InterPro" id="IPR004576">
    <property type="entry name" value="Mfd"/>
</dbReference>
<dbReference type="SUPFAM" id="SSF52540">
    <property type="entry name" value="P-loop containing nucleoside triphosphate hydrolases"/>
    <property type="match status" value="4"/>
</dbReference>
<dbReference type="GO" id="GO:0003678">
    <property type="term" value="F:DNA helicase activity"/>
    <property type="evidence" value="ECO:0007669"/>
    <property type="project" value="TreeGrafter"/>
</dbReference>
<dbReference type="GO" id="GO:0003684">
    <property type="term" value="F:damaged DNA binding"/>
    <property type="evidence" value="ECO:0007669"/>
    <property type="project" value="InterPro"/>
</dbReference>
<dbReference type="Gene3D" id="2.40.10.170">
    <property type="match status" value="1"/>
</dbReference>
<dbReference type="Gene3D" id="3.40.50.300">
    <property type="entry name" value="P-loop containing nucleotide triphosphate hydrolases"/>
    <property type="match status" value="2"/>
</dbReference>
<dbReference type="InterPro" id="IPR037235">
    <property type="entry name" value="TRCF-like_C_D7"/>
</dbReference>
<dbReference type="InterPro" id="IPR011545">
    <property type="entry name" value="DEAD/DEAH_box_helicase_dom"/>
</dbReference>
<evidence type="ECO:0000259" key="14">
    <source>
        <dbReference type="PROSITE" id="PS51192"/>
    </source>
</evidence>
<dbReference type="Pfam" id="PF17757">
    <property type="entry name" value="UvrB_inter"/>
    <property type="match status" value="1"/>
</dbReference>
<dbReference type="InterPro" id="IPR047112">
    <property type="entry name" value="RecG/Mfd"/>
</dbReference>
<keyword evidence="7 13" id="KW-0067">ATP-binding</keyword>
<evidence type="ECO:0000256" key="10">
    <source>
        <dbReference type="ARBA" id="ARBA00061104"/>
    </source>
</evidence>
<keyword evidence="8 13" id="KW-0238">DNA-binding</keyword>
<dbReference type="GO" id="GO:0005737">
    <property type="term" value="C:cytoplasm"/>
    <property type="evidence" value="ECO:0007669"/>
    <property type="project" value="UniProtKB-SubCell"/>
</dbReference>
<dbReference type="PROSITE" id="PS51194">
    <property type="entry name" value="HELICASE_CTER"/>
    <property type="match status" value="1"/>
</dbReference>
<dbReference type="PANTHER" id="PTHR47964">
    <property type="entry name" value="ATP-DEPENDENT DNA HELICASE HOMOLOG RECG, CHLOROPLASTIC"/>
    <property type="match status" value="1"/>
</dbReference>
<evidence type="ECO:0000256" key="12">
    <source>
        <dbReference type="ARBA" id="ARBA00070128"/>
    </source>
</evidence>
<evidence type="ECO:0000256" key="5">
    <source>
        <dbReference type="ARBA" id="ARBA00022801"/>
    </source>
</evidence>
<keyword evidence="6" id="KW-0347">Helicase</keyword>
<dbReference type="Gene3D" id="3.40.50.11180">
    <property type="match status" value="1"/>
</dbReference>
<dbReference type="GO" id="GO:0016787">
    <property type="term" value="F:hydrolase activity"/>
    <property type="evidence" value="ECO:0007669"/>
    <property type="project" value="UniProtKB-KW"/>
</dbReference>
<dbReference type="InterPro" id="IPR036101">
    <property type="entry name" value="CarD-like/TRCF_RID_sf"/>
</dbReference>
<comment type="similarity">
    <text evidence="10 13">In the N-terminal section; belongs to the UvrB family.</text>
</comment>
<evidence type="ECO:0000256" key="11">
    <source>
        <dbReference type="ARBA" id="ARBA00061399"/>
    </source>
</evidence>
<evidence type="ECO:0000256" key="8">
    <source>
        <dbReference type="ARBA" id="ARBA00023125"/>
    </source>
</evidence>
<dbReference type="STRING" id="679192.HMPREF9013_1099"/>
<dbReference type="eggNOG" id="COG1197">
    <property type="taxonomic scope" value="Bacteria"/>
</dbReference>
<dbReference type="SMART" id="SM01058">
    <property type="entry name" value="CarD_TRCF"/>
    <property type="match status" value="1"/>
</dbReference>
<dbReference type="Pfam" id="PF00270">
    <property type="entry name" value="DEAD"/>
    <property type="match status" value="1"/>
</dbReference>
<dbReference type="SMART" id="SM00982">
    <property type="entry name" value="TRCF"/>
    <property type="match status" value="1"/>
</dbReference>
<dbReference type="FunFam" id="3.40.50.300:FF:000546">
    <property type="entry name" value="Transcription-repair-coupling factor"/>
    <property type="match status" value="1"/>
</dbReference>
<keyword evidence="3 13" id="KW-0547">Nucleotide-binding</keyword>
<dbReference type="Proteomes" id="UP000005017">
    <property type="component" value="Unassembled WGS sequence"/>
</dbReference>
<dbReference type="GO" id="GO:0006355">
    <property type="term" value="P:regulation of DNA-templated transcription"/>
    <property type="evidence" value="ECO:0007669"/>
    <property type="project" value="UniProtKB-UniRule"/>
</dbReference>
<keyword evidence="17" id="KW-1185">Reference proteome</keyword>
<evidence type="ECO:0000313" key="16">
    <source>
        <dbReference type="EMBL" id="EFC06391.1"/>
    </source>
</evidence>
<evidence type="ECO:0000256" key="9">
    <source>
        <dbReference type="ARBA" id="ARBA00023204"/>
    </source>
</evidence>
<dbReference type="InterPro" id="IPR014001">
    <property type="entry name" value="Helicase_ATP-bd"/>
</dbReference>
<dbReference type="PROSITE" id="PS51192">
    <property type="entry name" value="HELICASE_ATP_BIND_1"/>
    <property type="match status" value="1"/>
</dbReference>
<feature type="domain" description="Helicase ATP-binding" evidence="14">
    <location>
        <begin position="609"/>
        <end position="770"/>
    </location>
</feature>
<reference evidence="17" key="1">
    <citation type="submission" date="2009-12" db="EMBL/GenBank/DDBJ databases">
        <title>Sequence of Clostridiales genomosp. BVAB3 str. UPII9-5.</title>
        <authorList>
            <person name="Madupu R."/>
            <person name="Durkin A.S."/>
            <person name="Torralba M."/>
            <person name="Methe B."/>
            <person name="Sutton G.G."/>
            <person name="Strausberg R.L."/>
            <person name="Nelson K.E."/>
        </authorList>
    </citation>
    <scope>NUCLEOTIDE SEQUENCE [LARGE SCALE GENOMIC DNA]</scope>
    <source>
        <strain evidence="17">W1219</strain>
    </source>
</reference>
<dbReference type="OrthoDB" id="9804325at2"/>
<gene>
    <name evidence="13 16" type="primary">mfd</name>
    <name evidence="16" type="ORF">HMPREF9013_1099</name>
</gene>
<evidence type="ECO:0000256" key="4">
    <source>
        <dbReference type="ARBA" id="ARBA00022763"/>
    </source>
</evidence>
<dbReference type="Pfam" id="PF03461">
    <property type="entry name" value="TRCF"/>
    <property type="match status" value="1"/>
</dbReference>
<keyword evidence="2 13" id="KW-0963">Cytoplasm</keyword>
<dbReference type="SMART" id="SM00487">
    <property type="entry name" value="DEXDc"/>
    <property type="match status" value="1"/>
</dbReference>
<comment type="similarity">
    <text evidence="11 13">In the C-terminal section; belongs to the helicase family. RecG subfamily.</text>
</comment>
<comment type="subcellular location">
    <subcellularLocation>
        <location evidence="1 13">Cytoplasm</location>
    </subcellularLocation>
</comment>
<dbReference type="EC" id="3.6.4.-" evidence="13"/>